<dbReference type="EMBL" id="JANVFS010000040">
    <property type="protein sequence ID" value="KAJ4467652.1"/>
    <property type="molecule type" value="Genomic_DNA"/>
</dbReference>
<feature type="signal peptide" evidence="1">
    <location>
        <begin position="1"/>
        <end position="26"/>
    </location>
</feature>
<organism evidence="2 3">
    <name type="scientific">Lentinula lateritia</name>
    <dbReference type="NCBI Taxonomy" id="40482"/>
    <lineage>
        <taxon>Eukaryota</taxon>
        <taxon>Fungi</taxon>
        <taxon>Dikarya</taxon>
        <taxon>Basidiomycota</taxon>
        <taxon>Agaricomycotina</taxon>
        <taxon>Agaricomycetes</taxon>
        <taxon>Agaricomycetidae</taxon>
        <taxon>Agaricales</taxon>
        <taxon>Marasmiineae</taxon>
        <taxon>Omphalotaceae</taxon>
        <taxon>Lentinula</taxon>
    </lineage>
</organism>
<comment type="caution">
    <text evidence="2">The sequence shown here is derived from an EMBL/GenBank/DDBJ whole genome shotgun (WGS) entry which is preliminary data.</text>
</comment>
<protein>
    <submittedName>
        <fullName evidence="2">Uncharacterized protein</fullName>
    </submittedName>
</protein>
<evidence type="ECO:0000313" key="2">
    <source>
        <dbReference type="EMBL" id="KAJ4467652.1"/>
    </source>
</evidence>
<keyword evidence="1" id="KW-0732">Signal</keyword>
<feature type="chain" id="PRO_5040861321" evidence="1">
    <location>
        <begin position="27"/>
        <end position="209"/>
    </location>
</feature>
<proteinExistence type="predicted"/>
<dbReference type="AlphaFoldDB" id="A0A9W9DG92"/>
<dbReference type="Proteomes" id="UP001150238">
    <property type="component" value="Unassembled WGS sequence"/>
</dbReference>
<evidence type="ECO:0000313" key="3">
    <source>
        <dbReference type="Proteomes" id="UP001150238"/>
    </source>
</evidence>
<reference evidence="2" key="1">
    <citation type="submission" date="2022-08" db="EMBL/GenBank/DDBJ databases">
        <authorList>
            <consortium name="DOE Joint Genome Institute"/>
            <person name="Min B."/>
            <person name="Riley R."/>
            <person name="Sierra-Patev S."/>
            <person name="Naranjo-Ortiz M."/>
            <person name="Looney B."/>
            <person name="Konkel Z."/>
            <person name="Slot J.C."/>
            <person name="Sakamoto Y."/>
            <person name="Steenwyk J.L."/>
            <person name="Rokas A."/>
            <person name="Carro J."/>
            <person name="Camarero S."/>
            <person name="Ferreira P."/>
            <person name="Molpeceres G."/>
            <person name="Ruiz-Duenas F.J."/>
            <person name="Serrano A."/>
            <person name="Henrissat B."/>
            <person name="Drula E."/>
            <person name="Hughes K.W."/>
            <person name="Mata J.L."/>
            <person name="Ishikawa N.K."/>
            <person name="Vargas-Isla R."/>
            <person name="Ushijima S."/>
            <person name="Smith C.A."/>
            <person name="Ahrendt S."/>
            <person name="Andreopoulos W."/>
            <person name="He G."/>
            <person name="Labutti K."/>
            <person name="Lipzen A."/>
            <person name="Ng V."/>
            <person name="Sandor L."/>
            <person name="Barry K."/>
            <person name="Martinez A.T."/>
            <person name="Xiao Y."/>
            <person name="Gibbons J.G."/>
            <person name="Terashima K."/>
            <person name="Hibbett D.S."/>
            <person name="Grigoriev I.V."/>
        </authorList>
    </citation>
    <scope>NUCLEOTIDE SEQUENCE</scope>
    <source>
        <strain evidence="2">Sp2 HRB7682 ss15</strain>
    </source>
</reference>
<accession>A0A9W9DG92</accession>
<sequence>MSPLASSRLSSLCLVLIHLLSFCVIASPLASSSLAPASPSATSTPAHPLTVDPAFLSTPGPVLPAGAYSNDINLWYDGEDARLYIGSTCFSVNDQMEHQVKVSMVPGTNKGIMRKVGTVVFPSADVKSQVFEILQTCGFKSMNPKKPQTARGHYFMSVIKKLVDTSKWNSIPVTGENGNDVKMVLESLLRDNEFLGKTRKKQGNRYTPY</sequence>
<evidence type="ECO:0000256" key="1">
    <source>
        <dbReference type="SAM" id="SignalP"/>
    </source>
</evidence>
<gene>
    <name evidence="2" type="ORF">C8J55DRAFT_225067</name>
</gene>
<name>A0A9W9DG92_9AGAR</name>
<reference evidence="2" key="2">
    <citation type="journal article" date="2023" name="Proc. Natl. Acad. Sci. U.S.A.">
        <title>A global phylogenomic analysis of the shiitake genus Lentinula.</title>
        <authorList>
            <person name="Sierra-Patev S."/>
            <person name="Min B."/>
            <person name="Naranjo-Ortiz M."/>
            <person name="Looney B."/>
            <person name="Konkel Z."/>
            <person name="Slot J.C."/>
            <person name="Sakamoto Y."/>
            <person name="Steenwyk J.L."/>
            <person name="Rokas A."/>
            <person name="Carro J."/>
            <person name="Camarero S."/>
            <person name="Ferreira P."/>
            <person name="Molpeceres G."/>
            <person name="Ruiz-Duenas F.J."/>
            <person name="Serrano A."/>
            <person name="Henrissat B."/>
            <person name="Drula E."/>
            <person name="Hughes K.W."/>
            <person name="Mata J.L."/>
            <person name="Ishikawa N.K."/>
            <person name="Vargas-Isla R."/>
            <person name="Ushijima S."/>
            <person name="Smith C.A."/>
            <person name="Donoghue J."/>
            <person name="Ahrendt S."/>
            <person name="Andreopoulos W."/>
            <person name="He G."/>
            <person name="LaButti K."/>
            <person name="Lipzen A."/>
            <person name="Ng V."/>
            <person name="Riley R."/>
            <person name="Sandor L."/>
            <person name="Barry K."/>
            <person name="Martinez A.T."/>
            <person name="Xiao Y."/>
            <person name="Gibbons J.G."/>
            <person name="Terashima K."/>
            <person name="Grigoriev I.V."/>
            <person name="Hibbett D."/>
        </authorList>
    </citation>
    <scope>NUCLEOTIDE SEQUENCE</scope>
    <source>
        <strain evidence="2">Sp2 HRB7682 ss15</strain>
    </source>
</reference>